<dbReference type="InterPro" id="IPR012677">
    <property type="entry name" value="Nucleotide-bd_a/b_plait_sf"/>
</dbReference>
<dbReference type="SMART" id="SM00360">
    <property type="entry name" value="RRM"/>
    <property type="match status" value="2"/>
</dbReference>
<evidence type="ECO:0000259" key="4">
    <source>
        <dbReference type="PROSITE" id="PS50102"/>
    </source>
</evidence>
<dbReference type="PANTHER" id="PTHR13976">
    <property type="entry name" value="HETEROGENEOUS NUCLEAR RIBONUCLEOPROTEIN-RELATED"/>
    <property type="match status" value="1"/>
</dbReference>
<evidence type="ECO:0000313" key="5">
    <source>
        <dbReference type="EMBL" id="KAK4741487.1"/>
    </source>
</evidence>
<dbReference type="Gene3D" id="3.30.70.330">
    <property type="match status" value="2"/>
</dbReference>
<keyword evidence="2 3" id="KW-0694">RNA-binding</keyword>
<reference evidence="5 6" key="1">
    <citation type="journal article" date="2023" name="Hortic Res">
        <title>Pangenome of water caltrop reveals structural variations and asymmetric subgenome divergence after allopolyploidization.</title>
        <authorList>
            <person name="Zhang X."/>
            <person name="Chen Y."/>
            <person name="Wang L."/>
            <person name="Yuan Y."/>
            <person name="Fang M."/>
            <person name="Shi L."/>
            <person name="Lu R."/>
            <person name="Comes H.P."/>
            <person name="Ma Y."/>
            <person name="Chen Y."/>
            <person name="Huang G."/>
            <person name="Zhou Y."/>
            <person name="Zheng Z."/>
            <person name="Qiu Y."/>
        </authorList>
    </citation>
    <scope>NUCLEOTIDE SEQUENCE [LARGE SCALE GENOMIC DNA]</scope>
    <source>
        <tissue evidence="5">Roots</tissue>
    </source>
</reference>
<dbReference type="PROSITE" id="PS50102">
    <property type="entry name" value="RRM"/>
    <property type="match status" value="1"/>
</dbReference>
<proteinExistence type="predicted"/>
<dbReference type="SUPFAM" id="SSF54928">
    <property type="entry name" value="RNA-binding domain, RBD"/>
    <property type="match status" value="2"/>
</dbReference>
<evidence type="ECO:0000256" key="3">
    <source>
        <dbReference type="PROSITE-ProRule" id="PRU00176"/>
    </source>
</evidence>
<feature type="domain" description="RRM" evidence="4">
    <location>
        <begin position="188"/>
        <end position="272"/>
    </location>
</feature>
<dbReference type="Pfam" id="PF00076">
    <property type="entry name" value="RRM_1"/>
    <property type="match status" value="2"/>
</dbReference>
<dbReference type="CDD" id="cd12254">
    <property type="entry name" value="RRM_hnRNPH_ESRPs_RBM12_like"/>
    <property type="match status" value="2"/>
</dbReference>
<dbReference type="InterPro" id="IPR035979">
    <property type="entry name" value="RBD_domain_sf"/>
</dbReference>
<gene>
    <name evidence="5" type="ORF">SAY87_025075</name>
</gene>
<evidence type="ECO:0000256" key="2">
    <source>
        <dbReference type="ARBA" id="ARBA00022884"/>
    </source>
</evidence>
<dbReference type="InterPro" id="IPR000504">
    <property type="entry name" value="RRM_dom"/>
</dbReference>
<keyword evidence="1" id="KW-0677">Repeat</keyword>
<protein>
    <recommendedName>
        <fullName evidence="4">RRM domain-containing protein</fullName>
    </recommendedName>
</protein>
<evidence type="ECO:0000256" key="1">
    <source>
        <dbReference type="ARBA" id="ARBA00022737"/>
    </source>
</evidence>
<dbReference type="AlphaFoldDB" id="A0AAN7JFX2"/>
<dbReference type="InterPro" id="IPR050666">
    <property type="entry name" value="ESRP"/>
</dbReference>
<accession>A0AAN7JFX2</accession>
<dbReference type="Proteomes" id="UP001345219">
    <property type="component" value="Chromosome 19"/>
</dbReference>
<comment type="caution">
    <text evidence="5">The sequence shown here is derived from an EMBL/GenBank/DDBJ whole genome shotgun (WGS) entry which is preliminary data.</text>
</comment>
<organism evidence="5 6">
    <name type="scientific">Trapa incisa</name>
    <dbReference type="NCBI Taxonomy" id="236973"/>
    <lineage>
        <taxon>Eukaryota</taxon>
        <taxon>Viridiplantae</taxon>
        <taxon>Streptophyta</taxon>
        <taxon>Embryophyta</taxon>
        <taxon>Tracheophyta</taxon>
        <taxon>Spermatophyta</taxon>
        <taxon>Magnoliopsida</taxon>
        <taxon>eudicotyledons</taxon>
        <taxon>Gunneridae</taxon>
        <taxon>Pentapetalae</taxon>
        <taxon>rosids</taxon>
        <taxon>malvids</taxon>
        <taxon>Myrtales</taxon>
        <taxon>Lythraceae</taxon>
        <taxon>Trapa</taxon>
    </lineage>
</organism>
<keyword evidence="6" id="KW-1185">Reference proteome</keyword>
<evidence type="ECO:0000313" key="6">
    <source>
        <dbReference type="Proteomes" id="UP001345219"/>
    </source>
</evidence>
<dbReference type="GO" id="GO:0003723">
    <property type="term" value="F:RNA binding"/>
    <property type="evidence" value="ECO:0007669"/>
    <property type="project" value="UniProtKB-UniRule"/>
</dbReference>
<dbReference type="EMBL" id="JAXIOK010000024">
    <property type="protein sequence ID" value="KAK4741487.1"/>
    <property type="molecule type" value="Genomic_DNA"/>
</dbReference>
<name>A0AAN7JFX2_9MYRT</name>
<sequence>MVNINRVSCGDFLRAMLGSGGVSDGYPVRSKRQRMMESNPYLAVSSSSSGYHHHHPYGYGRGFQHSMFPAVRLRGLPFDCTDLDICKFFSGLDIVDILLVNKNGRFSGEAFVIFAGDMHVELALQRDRLNIGRRYIEVFRCNKEEYYHAVAAEVNYEGNYDNDYYGSPSAPPRPKRFNSSKDQMEFTEILKLRGLPFSVKQSDIIEFFQDFKVSEDKILIACRPDGRSTGDAFVEFASVEEAKRAMSKDKMTIGSRPRCPQGSCLYLHNGQGLVWEQPSFPMTNTPSRYNE</sequence>